<name>A0ABU4DMF4_9DEIO</name>
<gene>
    <name evidence="2" type="ORF">ORD21_00435</name>
</gene>
<proteinExistence type="predicted"/>
<dbReference type="Pfam" id="PF04266">
    <property type="entry name" value="ASCH"/>
    <property type="match status" value="1"/>
</dbReference>
<sequence length="206" mass="22744">MTRIKEGLALLLEDLEEHGRVELDAGSMGGYFGERPLSEKQMDTVNDALNANGFSVATLYVIYRDVDGYRSFTPPAAPEPLDLGAGSIRALSIRQPFVEQILSGEKNIEYRSWQIQEPGPLLLHASSIGAKPEDFDEAGIAPDTLPYGALVGIVDVVDCLWDEENEEFEWLLAYPRRFSQPIEYKGAARIFNVPVEDIQAALSAPT</sequence>
<dbReference type="EMBL" id="JAPMIV010000001">
    <property type="protein sequence ID" value="MDV6373070.1"/>
    <property type="molecule type" value="Genomic_DNA"/>
</dbReference>
<dbReference type="Proteomes" id="UP001276150">
    <property type="component" value="Unassembled WGS sequence"/>
</dbReference>
<protein>
    <submittedName>
        <fullName evidence="2">ASCH domain-containing protein</fullName>
    </submittedName>
</protein>
<comment type="caution">
    <text evidence="2">The sequence shown here is derived from an EMBL/GenBank/DDBJ whole genome shotgun (WGS) entry which is preliminary data.</text>
</comment>
<dbReference type="InterPro" id="IPR007374">
    <property type="entry name" value="ASCH_domain"/>
</dbReference>
<evidence type="ECO:0000313" key="2">
    <source>
        <dbReference type="EMBL" id="MDV6373070.1"/>
    </source>
</evidence>
<dbReference type="Gene3D" id="2.30.130.30">
    <property type="entry name" value="Hypothetical protein"/>
    <property type="match status" value="1"/>
</dbReference>
<evidence type="ECO:0000259" key="1">
    <source>
        <dbReference type="Pfam" id="PF04266"/>
    </source>
</evidence>
<evidence type="ECO:0000313" key="3">
    <source>
        <dbReference type="Proteomes" id="UP001276150"/>
    </source>
</evidence>
<accession>A0ABU4DMF4</accession>
<dbReference type="RefSeq" id="WP_317638370.1">
    <property type="nucleotide sequence ID" value="NZ_JAPMIV010000001.1"/>
</dbReference>
<organism evidence="2 3">
    <name type="scientific">Deinococcus arenicola</name>
    <dbReference type="NCBI Taxonomy" id="2994950"/>
    <lineage>
        <taxon>Bacteria</taxon>
        <taxon>Thermotogati</taxon>
        <taxon>Deinococcota</taxon>
        <taxon>Deinococci</taxon>
        <taxon>Deinococcales</taxon>
        <taxon>Deinococcaceae</taxon>
        <taxon>Deinococcus</taxon>
    </lineage>
</organism>
<reference evidence="2 3" key="1">
    <citation type="submission" date="2022-11" db="EMBL/GenBank/DDBJ databases">
        <title>Deinococcus ZS9-10, Low Temperature and Draught-tolerating, UV-resistant Bacteria from Continental Antarctica.</title>
        <authorList>
            <person name="Cheng L."/>
        </authorList>
    </citation>
    <scope>NUCLEOTIDE SEQUENCE [LARGE SCALE GENOMIC DNA]</scope>
    <source>
        <strain evidence="2 3">ZS9-10</strain>
    </source>
</reference>
<dbReference type="InterPro" id="IPR015947">
    <property type="entry name" value="PUA-like_sf"/>
</dbReference>
<dbReference type="SUPFAM" id="SSF88697">
    <property type="entry name" value="PUA domain-like"/>
    <property type="match status" value="1"/>
</dbReference>
<feature type="domain" description="ASCH" evidence="1">
    <location>
        <begin position="91"/>
        <end position="167"/>
    </location>
</feature>
<keyword evidence="3" id="KW-1185">Reference proteome</keyword>